<comment type="caution">
    <text evidence="1">The sequence shown here is derived from an EMBL/GenBank/DDBJ whole genome shotgun (WGS) entry which is preliminary data.</text>
</comment>
<evidence type="ECO:0000313" key="1">
    <source>
        <dbReference type="EMBL" id="OHA02187.1"/>
    </source>
</evidence>
<dbReference type="EMBL" id="MHQL01000042">
    <property type="protein sequence ID" value="OHA02187.1"/>
    <property type="molecule type" value="Genomic_DNA"/>
</dbReference>
<sequence length="182" mass="20872">MSLSSRRLLKRTRLADIYFDVQFNNPSGLKSVYDEAQALIMGFVETNKATLALHAVQVPISNSTFEYDRRGELEAIPLGIRFETESRFAPKDTHVHALFLDTSGKFFSAQPEKTSIFQKPKYYHSVEHTCQGLPAWNAVPFHTVMSALRKVLRRAEKVKRKEERATQGARTTLTRLREKLFP</sequence>
<proteinExistence type="predicted"/>
<accession>A0A1G2KRW6</accession>
<name>A0A1G2KRW6_9BACT</name>
<evidence type="ECO:0000313" key="2">
    <source>
        <dbReference type="Proteomes" id="UP000177811"/>
    </source>
</evidence>
<organism evidence="1 2">
    <name type="scientific">Candidatus Sungbacteria bacterium RIFCSPHIGHO2_02_FULL_51_29</name>
    <dbReference type="NCBI Taxonomy" id="1802273"/>
    <lineage>
        <taxon>Bacteria</taxon>
        <taxon>Candidatus Sungiibacteriota</taxon>
    </lineage>
</organism>
<dbReference type="Proteomes" id="UP000177811">
    <property type="component" value="Unassembled WGS sequence"/>
</dbReference>
<reference evidence="1 2" key="1">
    <citation type="journal article" date="2016" name="Nat. Commun.">
        <title>Thousands of microbial genomes shed light on interconnected biogeochemical processes in an aquifer system.</title>
        <authorList>
            <person name="Anantharaman K."/>
            <person name="Brown C.T."/>
            <person name="Hug L.A."/>
            <person name="Sharon I."/>
            <person name="Castelle C.J."/>
            <person name="Probst A.J."/>
            <person name="Thomas B.C."/>
            <person name="Singh A."/>
            <person name="Wilkins M.J."/>
            <person name="Karaoz U."/>
            <person name="Brodie E.L."/>
            <person name="Williams K.H."/>
            <person name="Hubbard S.S."/>
            <person name="Banfield J.F."/>
        </authorList>
    </citation>
    <scope>NUCLEOTIDE SEQUENCE [LARGE SCALE GENOMIC DNA]</scope>
</reference>
<dbReference type="AlphaFoldDB" id="A0A1G2KRW6"/>
<protein>
    <submittedName>
        <fullName evidence="1">Uncharacterized protein</fullName>
    </submittedName>
</protein>
<gene>
    <name evidence="1" type="ORF">A3C16_00675</name>
</gene>